<proteinExistence type="predicted"/>
<reference evidence="2 3" key="1">
    <citation type="journal article" date="2015" name="Proc. Natl. Acad. Sci. U.S.A.">
        <title>The resurrection genome of Boea hygrometrica: A blueprint for survival of dehydration.</title>
        <authorList>
            <person name="Xiao L."/>
            <person name="Yang G."/>
            <person name="Zhang L."/>
            <person name="Yang X."/>
            <person name="Zhao S."/>
            <person name="Ji Z."/>
            <person name="Zhou Q."/>
            <person name="Hu M."/>
            <person name="Wang Y."/>
            <person name="Chen M."/>
            <person name="Xu Y."/>
            <person name="Jin H."/>
            <person name="Xiao X."/>
            <person name="Hu G."/>
            <person name="Bao F."/>
            <person name="Hu Y."/>
            <person name="Wan P."/>
            <person name="Li L."/>
            <person name="Deng X."/>
            <person name="Kuang T."/>
            <person name="Xiang C."/>
            <person name="Zhu J.K."/>
            <person name="Oliver M.J."/>
            <person name="He Y."/>
        </authorList>
    </citation>
    <scope>NUCLEOTIDE SEQUENCE [LARGE SCALE GENOMIC DNA]</scope>
    <source>
        <strain evidence="3">cv. XS01</strain>
    </source>
</reference>
<evidence type="ECO:0000313" key="3">
    <source>
        <dbReference type="Proteomes" id="UP000250235"/>
    </source>
</evidence>
<feature type="compositionally biased region" description="Acidic residues" evidence="1">
    <location>
        <begin position="100"/>
        <end position="118"/>
    </location>
</feature>
<evidence type="ECO:0000313" key="2">
    <source>
        <dbReference type="EMBL" id="KZV48714.1"/>
    </source>
</evidence>
<name>A0A2Z7CVK1_9LAMI</name>
<dbReference type="Proteomes" id="UP000250235">
    <property type="component" value="Unassembled WGS sequence"/>
</dbReference>
<dbReference type="AlphaFoldDB" id="A0A2Z7CVK1"/>
<feature type="region of interest" description="Disordered" evidence="1">
    <location>
        <begin position="100"/>
        <end position="132"/>
    </location>
</feature>
<evidence type="ECO:0000256" key="1">
    <source>
        <dbReference type="SAM" id="MobiDB-lite"/>
    </source>
</evidence>
<feature type="region of interest" description="Disordered" evidence="1">
    <location>
        <begin position="1"/>
        <end position="22"/>
    </location>
</feature>
<keyword evidence="3" id="KW-1185">Reference proteome</keyword>
<gene>
    <name evidence="2" type="ORF">F511_19254</name>
</gene>
<protein>
    <submittedName>
        <fullName evidence="2">Uncharacterized protein</fullName>
    </submittedName>
</protein>
<sequence>MSEKNALEAEKAALRSELDETKARAEEEAERLRSEAINAWDLGKEAFLKSSEFGALCAKKALGYFKVGFSGCLAQFRTNGYSEEEHPASFLDVKKALMDMADEEEAEEEDEEEEEEDKADAIPRAPPSPSCI</sequence>
<accession>A0A2Z7CVK1</accession>
<organism evidence="2 3">
    <name type="scientific">Dorcoceras hygrometricum</name>
    <dbReference type="NCBI Taxonomy" id="472368"/>
    <lineage>
        <taxon>Eukaryota</taxon>
        <taxon>Viridiplantae</taxon>
        <taxon>Streptophyta</taxon>
        <taxon>Embryophyta</taxon>
        <taxon>Tracheophyta</taxon>
        <taxon>Spermatophyta</taxon>
        <taxon>Magnoliopsida</taxon>
        <taxon>eudicotyledons</taxon>
        <taxon>Gunneridae</taxon>
        <taxon>Pentapetalae</taxon>
        <taxon>asterids</taxon>
        <taxon>lamiids</taxon>
        <taxon>Lamiales</taxon>
        <taxon>Gesneriaceae</taxon>
        <taxon>Didymocarpoideae</taxon>
        <taxon>Trichosporeae</taxon>
        <taxon>Loxocarpinae</taxon>
        <taxon>Dorcoceras</taxon>
    </lineage>
</organism>
<dbReference type="EMBL" id="KQ993824">
    <property type="protein sequence ID" value="KZV48714.1"/>
    <property type="molecule type" value="Genomic_DNA"/>
</dbReference>